<name>A0AAV9IQQ0_CYACA</name>
<sequence>MPRLVQTALTEYAFLAGEPEGRLAVPTERLEWAASSRTGALDWPAMGSYRLDFEHGRDNGLRQDQLRVIVDELQPLVPSARRAQRQWSDRAPPTDEEDRRGAGARRRLRRVGAPADNDGDAALWCLPPELLSPRMRDVWRRRLDDAIGRMQALVRTTAGVTRAGADGARSGAAPHKRPRTSLGPLRSAAVSTESKPVPTRDEDTDAARDEPEEHHDEDEVRQPARPRRVKTEESDDGNAVTSSAETSASELEFEKVDDDEEYDDSLASDAEHEPVY</sequence>
<feature type="region of interest" description="Disordered" evidence="1">
    <location>
        <begin position="161"/>
        <end position="276"/>
    </location>
</feature>
<proteinExistence type="predicted"/>
<accession>A0AAV9IQQ0</accession>
<gene>
    <name evidence="2" type="ORF">CDCA_CDCA02G0604</name>
</gene>
<feature type="compositionally biased region" description="Low complexity" evidence="1">
    <location>
        <begin position="162"/>
        <end position="173"/>
    </location>
</feature>
<dbReference type="EMBL" id="JANCYW010000002">
    <property type="protein sequence ID" value="KAK4534579.1"/>
    <property type="molecule type" value="Genomic_DNA"/>
</dbReference>
<dbReference type="AlphaFoldDB" id="A0AAV9IQQ0"/>
<reference evidence="2 3" key="1">
    <citation type="submission" date="2022-07" db="EMBL/GenBank/DDBJ databases">
        <title>Genome-wide signatures of adaptation to extreme environments.</title>
        <authorList>
            <person name="Cho C.H."/>
            <person name="Yoon H.S."/>
        </authorList>
    </citation>
    <scope>NUCLEOTIDE SEQUENCE [LARGE SCALE GENOMIC DNA]</scope>
    <source>
        <strain evidence="2 3">DBV 063 E5</strain>
    </source>
</reference>
<feature type="compositionally biased region" description="Acidic residues" evidence="1">
    <location>
        <begin position="255"/>
        <end position="266"/>
    </location>
</feature>
<evidence type="ECO:0000256" key="1">
    <source>
        <dbReference type="SAM" id="MobiDB-lite"/>
    </source>
</evidence>
<comment type="caution">
    <text evidence="2">The sequence shown here is derived from an EMBL/GenBank/DDBJ whole genome shotgun (WGS) entry which is preliminary data.</text>
</comment>
<organism evidence="2 3">
    <name type="scientific">Cyanidium caldarium</name>
    <name type="common">Red alga</name>
    <dbReference type="NCBI Taxonomy" id="2771"/>
    <lineage>
        <taxon>Eukaryota</taxon>
        <taxon>Rhodophyta</taxon>
        <taxon>Bangiophyceae</taxon>
        <taxon>Cyanidiales</taxon>
        <taxon>Cyanidiaceae</taxon>
        <taxon>Cyanidium</taxon>
    </lineage>
</organism>
<evidence type="ECO:0000313" key="2">
    <source>
        <dbReference type="EMBL" id="KAK4534579.1"/>
    </source>
</evidence>
<feature type="compositionally biased region" description="Basic and acidic residues" evidence="1">
    <location>
        <begin position="198"/>
        <end position="222"/>
    </location>
</feature>
<evidence type="ECO:0000313" key="3">
    <source>
        <dbReference type="Proteomes" id="UP001301350"/>
    </source>
</evidence>
<dbReference type="Proteomes" id="UP001301350">
    <property type="component" value="Unassembled WGS sequence"/>
</dbReference>
<keyword evidence="3" id="KW-1185">Reference proteome</keyword>
<protein>
    <submittedName>
        <fullName evidence="2">Uncharacterized protein</fullName>
    </submittedName>
</protein>
<feature type="region of interest" description="Disordered" evidence="1">
    <location>
        <begin position="80"/>
        <end position="121"/>
    </location>
</feature>
<feature type="compositionally biased region" description="Low complexity" evidence="1">
    <location>
        <begin position="241"/>
        <end position="250"/>
    </location>
</feature>